<keyword evidence="1" id="KW-0678">Repressor</keyword>
<dbReference type="GO" id="GO:0003700">
    <property type="term" value="F:DNA-binding transcription factor activity"/>
    <property type="evidence" value="ECO:0007669"/>
    <property type="project" value="InterPro"/>
</dbReference>
<dbReference type="PRINTS" id="PR00032">
    <property type="entry name" value="HTHARAC"/>
</dbReference>
<dbReference type="InterPro" id="IPR009057">
    <property type="entry name" value="Homeodomain-like_sf"/>
</dbReference>
<dbReference type="InterPro" id="IPR018060">
    <property type="entry name" value="HTH_AraC"/>
</dbReference>
<name>A0A375IGS6_9BURK</name>
<evidence type="ECO:0000256" key="1">
    <source>
        <dbReference type="ARBA" id="ARBA00022491"/>
    </source>
</evidence>
<dbReference type="PROSITE" id="PS01124">
    <property type="entry name" value="HTH_ARAC_FAMILY_2"/>
    <property type="match status" value="1"/>
</dbReference>
<feature type="region of interest" description="Disordered" evidence="6">
    <location>
        <begin position="1"/>
        <end position="44"/>
    </location>
</feature>
<feature type="domain" description="HTH araC/xylS-type" evidence="7">
    <location>
        <begin position="198"/>
        <end position="294"/>
    </location>
</feature>
<gene>
    <name evidence="8" type="ORF">CT19425_120196</name>
</gene>
<dbReference type="InterPro" id="IPR020449">
    <property type="entry name" value="Tscrpt_reg_AraC-type_HTH"/>
</dbReference>
<feature type="compositionally biased region" description="Low complexity" evidence="6">
    <location>
        <begin position="1"/>
        <end position="19"/>
    </location>
</feature>
<dbReference type="RefSeq" id="WP_172583292.1">
    <property type="nucleotide sequence ID" value="NZ_LT991976.1"/>
</dbReference>
<evidence type="ECO:0000256" key="3">
    <source>
        <dbReference type="ARBA" id="ARBA00023125"/>
    </source>
</evidence>
<dbReference type="PANTHER" id="PTHR11019:SF159">
    <property type="entry name" value="TRANSCRIPTIONAL REGULATOR-RELATED"/>
    <property type="match status" value="1"/>
</dbReference>
<dbReference type="PROSITE" id="PS00041">
    <property type="entry name" value="HTH_ARAC_FAMILY_1"/>
    <property type="match status" value="1"/>
</dbReference>
<evidence type="ECO:0000256" key="5">
    <source>
        <dbReference type="ARBA" id="ARBA00023163"/>
    </source>
</evidence>
<dbReference type="Gene3D" id="2.60.120.10">
    <property type="entry name" value="Jelly Rolls"/>
    <property type="match status" value="1"/>
</dbReference>
<dbReference type="Pfam" id="PF12833">
    <property type="entry name" value="HTH_18"/>
    <property type="match status" value="1"/>
</dbReference>
<dbReference type="FunFam" id="1.10.10.60:FF:000132">
    <property type="entry name" value="AraC family transcriptional regulator"/>
    <property type="match status" value="1"/>
</dbReference>
<sequence>MARAPRLLPVTAPATAPASRRARQPLPDPTPETLALGDTYADPPPYFRFDRSPLPVTAMAADYLPGHVTQPHQHPHAQLIHAVHGVMVVATAQGQWIVPPTRGMWMPGGTTHWIRMVGRVQMRTAYIRPDAAPDLPQRCTVLGISPLLRELILAAVEIALPYAPDTRDARLMRLLLDEVMLVPSLPLHLPRPADASLRQICDAIAGAPDTALTLADWGARLGLDPKTIQRRFARETGMTFGQWRQQARLLAALEKLAAGSKVVDVALDLGYDSPSAFATMFRRQFGVPPSAFFR</sequence>
<dbReference type="InterPro" id="IPR011051">
    <property type="entry name" value="RmlC_Cupin_sf"/>
</dbReference>
<dbReference type="Gene3D" id="1.10.10.60">
    <property type="entry name" value="Homeodomain-like"/>
    <property type="match status" value="1"/>
</dbReference>
<keyword evidence="3" id="KW-0238">DNA-binding</keyword>
<keyword evidence="5" id="KW-0804">Transcription</keyword>
<evidence type="ECO:0000313" key="9">
    <source>
        <dbReference type="Proteomes" id="UP000255505"/>
    </source>
</evidence>
<evidence type="ECO:0000256" key="2">
    <source>
        <dbReference type="ARBA" id="ARBA00023015"/>
    </source>
</evidence>
<keyword evidence="2" id="KW-0805">Transcription regulation</keyword>
<dbReference type="PANTHER" id="PTHR11019">
    <property type="entry name" value="HTH-TYPE TRANSCRIPTIONAL REGULATOR NIMR"/>
    <property type="match status" value="1"/>
</dbReference>
<dbReference type="CDD" id="cd06124">
    <property type="entry name" value="cupin_NimR-like_N"/>
    <property type="match status" value="1"/>
</dbReference>
<accession>A0A375IGS6</accession>
<dbReference type="Proteomes" id="UP000255505">
    <property type="component" value="Chromosome I"/>
</dbReference>
<dbReference type="SMART" id="SM00342">
    <property type="entry name" value="HTH_ARAC"/>
    <property type="match status" value="1"/>
</dbReference>
<protein>
    <submittedName>
        <fullName evidence="8">Putative transcriptional regulator, Arac family</fullName>
    </submittedName>
</protein>
<reference evidence="8 9" key="1">
    <citation type="submission" date="2018-01" db="EMBL/GenBank/DDBJ databases">
        <authorList>
            <person name="Gaut B.S."/>
            <person name="Morton B.R."/>
            <person name="Clegg M.T."/>
            <person name="Duvall M.R."/>
        </authorList>
    </citation>
    <scope>NUCLEOTIDE SEQUENCE [LARGE SCALE GENOMIC DNA]</scope>
    <source>
        <strain evidence="8">Cupriavidus taiwanensis LMG 19425</strain>
    </source>
</reference>
<dbReference type="EMBL" id="LT991976">
    <property type="protein sequence ID" value="SPK73954.1"/>
    <property type="molecule type" value="Genomic_DNA"/>
</dbReference>
<evidence type="ECO:0000256" key="4">
    <source>
        <dbReference type="ARBA" id="ARBA00023159"/>
    </source>
</evidence>
<dbReference type="AlphaFoldDB" id="A0A375IGS6"/>
<dbReference type="SUPFAM" id="SSF51182">
    <property type="entry name" value="RmlC-like cupins"/>
    <property type="match status" value="1"/>
</dbReference>
<dbReference type="InterPro" id="IPR003313">
    <property type="entry name" value="AraC-bd"/>
</dbReference>
<evidence type="ECO:0000259" key="7">
    <source>
        <dbReference type="PROSITE" id="PS01124"/>
    </source>
</evidence>
<proteinExistence type="predicted"/>
<evidence type="ECO:0000256" key="6">
    <source>
        <dbReference type="SAM" id="MobiDB-lite"/>
    </source>
</evidence>
<dbReference type="Pfam" id="PF02311">
    <property type="entry name" value="AraC_binding"/>
    <property type="match status" value="1"/>
</dbReference>
<dbReference type="InterPro" id="IPR018062">
    <property type="entry name" value="HTH_AraC-typ_CS"/>
</dbReference>
<evidence type="ECO:0000313" key="8">
    <source>
        <dbReference type="EMBL" id="SPK73954.1"/>
    </source>
</evidence>
<dbReference type="GO" id="GO:0043565">
    <property type="term" value="F:sequence-specific DNA binding"/>
    <property type="evidence" value="ECO:0007669"/>
    <property type="project" value="InterPro"/>
</dbReference>
<keyword evidence="4" id="KW-0010">Activator</keyword>
<dbReference type="InterPro" id="IPR014710">
    <property type="entry name" value="RmlC-like_jellyroll"/>
</dbReference>
<dbReference type="SUPFAM" id="SSF46689">
    <property type="entry name" value="Homeodomain-like"/>
    <property type="match status" value="1"/>
</dbReference>
<organism evidence="8 9">
    <name type="scientific">Cupriavidus taiwanensis</name>
    <dbReference type="NCBI Taxonomy" id="164546"/>
    <lineage>
        <taxon>Bacteria</taxon>
        <taxon>Pseudomonadati</taxon>
        <taxon>Pseudomonadota</taxon>
        <taxon>Betaproteobacteria</taxon>
        <taxon>Burkholderiales</taxon>
        <taxon>Burkholderiaceae</taxon>
        <taxon>Cupriavidus</taxon>
    </lineage>
</organism>